<protein>
    <submittedName>
        <fullName evidence="1">Uncharacterized protein</fullName>
    </submittedName>
</protein>
<dbReference type="EMBL" id="GBRH01196933">
    <property type="protein sequence ID" value="JAE00963.1"/>
    <property type="molecule type" value="Transcribed_RNA"/>
</dbReference>
<dbReference type="AlphaFoldDB" id="A0A0A9EY49"/>
<sequence>MDDSFLSRTDGWISRWMDGLEGFLPGGWNFIMGGGEERVRRRAGADLGRPEDGRGYK</sequence>
<reference evidence="1" key="2">
    <citation type="journal article" date="2015" name="Data Brief">
        <title>Shoot transcriptome of the giant reed, Arundo donax.</title>
        <authorList>
            <person name="Barrero R.A."/>
            <person name="Guerrero F.D."/>
            <person name="Moolhuijzen P."/>
            <person name="Goolsby J.A."/>
            <person name="Tidwell J."/>
            <person name="Bellgard S.E."/>
            <person name="Bellgard M.I."/>
        </authorList>
    </citation>
    <scope>NUCLEOTIDE SEQUENCE</scope>
    <source>
        <tissue evidence="1">Shoot tissue taken approximately 20 cm above the soil surface</tissue>
    </source>
</reference>
<name>A0A0A9EY49_ARUDO</name>
<proteinExistence type="predicted"/>
<organism evidence="1">
    <name type="scientific">Arundo donax</name>
    <name type="common">Giant reed</name>
    <name type="synonym">Donax arundinaceus</name>
    <dbReference type="NCBI Taxonomy" id="35708"/>
    <lineage>
        <taxon>Eukaryota</taxon>
        <taxon>Viridiplantae</taxon>
        <taxon>Streptophyta</taxon>
        <taxon>Embryophyta</taxon>
        <taxon>Tracheophyta</taxon>
        <taxon>Spermatophyta</taxon>
        <taxon>Magnoliopsida</taxon>
        <taxon>Liliopsida</taxon>
        <taxon>Poales</taxon>
        <taxon>Poaceae</taxon>
        <taxon>PACMAD clade</taxon>
        <taxon>Arundinoideae</taxon>
        <taxon>Arundineae</taxon>
        <taxon>Arundo</taxon>
    </lineage>
</organism>
<evidence type="ECO:0000313" key="1">
    <source>
        <dbReference type="EMBL" id="JAE00963.1"/>
    </source>
</evidence>
<accession>A0A0A9EY49</accession>
<reference evidence="1" key="1">
    <citation type="submission" date="2014-09" db="EMBL/GenBank/DDBJ databases">
        <authorList>
            <person name="Magalhaes I.L.F."/>
            <person name="Oliveira U."/>
            <person name="Santos F.R."/>
            <person name="Vidigal T.H.D.A."/>
            <person name="Brescovit A.D."/>
            <person name="Santos A.J."/>
        </authorList>
    </citation>
    <scope>NUCLEOTIDE SEQUENCE</scope>
    <source>
        <tissue evidence="1">Shoot tissue taken approximately 20 cm above the soil surface</tissue>
    </source>
</reference>